<protein>
    <recommendedName>
        <fullName evidence="2">Spondin domain-containing protein</fullName>
    </recommendedName>
</protein>
<evidence type="ECO:0000259" key="2">
    <source>
        <dbReference type="PROSITE" id="PS51020"/>
    </source>
</evidence>
<dbReference type="RefSeq" id="WP_160819041.1">
    <property type="nucleotide sequence ID" value="NZ_JBHSXE010000001.1"/>
</dbReference>
<feature type="transmembrane region" description="Helical" evidence="1">
    <location>
        <begin position="96"/>
        <end position="123"/>
    </location>
</feature>
<dbReference type="PROSITE" id="PS51020">
    <property type="entry name" value="SPONDIN"/>
    <property type="match status" value="1"/>
</dbReference>
<keyword evidence="1" id="KW-0812">Transmembrane</keyword>
<sequence>MPVQTRSATATEYDTRSPARYAWAVSRFFLGWIFLWAFLDKLFGLGKPATSGWLDGTSPSEHFLSGAGGPFAGMFHAMAGVLWVDASYMFGMAGLGVALFLGIGLRVAAAGGTVLLAMLWAASLWPEANPFMDLHWIYAGLLVCLAATDAGDTLGLGGPWSRTALVRRFPFLR</sequence>
<name>A0ABW2D085_9ACTN</name>
<feature type="domain" description="Spondin" evidence="2">
    <location>
        <begin position="140"/>
        <end position="173"/>
    </location>
</feature>
<organism evidence="3 4">
    <name type="scientific">Actinomadura yumaensis</name>
    <dbReference type="NCBI Taxonomy" id="111807"/>
    <lineage>
        <taxon>Bacteria</taxon>
        <taxon>Bacillati</taxon>
        <taxon>Actinomycetota</taxon>
        <taxon>Actinomycetes</taxon>
        <taxon>Streptosporangiales</taxon>
        <taxon>Thermomonosporaceae</taxon>
        <taxon>Actinomadura</taxon>
    </lineage>
</organism>
<proteinExistence type="predicted"/>
<feature type="transmembrane region" description="Helical" evidence="1">
    <location>
        <begin position="135"/>
        <end position="158"/>
    </location>
</feature>
<reference evidence="4" key="1">
    <citation type="journal article" date="2019" name="Int. J. Syst. Evol. Microbiol.">
        <title>The Global Catalogue of Microorganisms (GCM) 10K type strain sequencing project: providing services to taxonomists for standard genome sequencing and annotation.</title>
        <authorList>
            <consortium name="The Broad Institute Genomics Platform"/>
            <consortium name="The Broad Institute Genome Sequencing Center for Infectious Disease"/>
            <person name="Wu L."/>
            <person name="Ma J."/>
        </authorList>
    </citation>
    <scope>NUCLEOTIDE SEQUENCE [LARGE SCALE GENOMIC DNA]</scope>
    <source>
        <strain evidence="4">JCM 3369</strain>
    </source>
</reference>
<keyword evidence="1" id="KW-0472">Membrane</keyword>
<dbReference type="Proteomes" id="UP001596380">
    <property type="component" value="Unassembled WGS sequence"/>
</dbReference>
<gene>
    <name evidence="3" type="ORF">ACFQKB_41300</name>
</gene>
<evidence type="ECO:0000313" key="4">
    <source>
        <dbReference type="Proteomes" id="UP001596380"/>
    </source>
</evidence>
<dbReference type="InterPro" id="IPR009465">
    <property type="entry name" value="Spondin_N"/>
</dbReference>
<comment type="caution">
    <text evidence="3">The sequence shown here is derived from an EMBL/GenBank/DDBJ whole genome shotgun (WGS) entry which is preliminary data.</text>
</comment>
<keyword evidence="4" id="KW-1185">Reference proteome</keyword>
<evidence type="ECO:0000313" key="3">
    <source>
        <dbReference type="EMBL" id="MFC6886254.1"/>
    </source>
</evidence>
<feature type="transmembrane region" description="Helical" evidence="1">
    <location>
        <begin position="21"/>
        <end position="39"/>
    </location>
</feature>
<dbReference type="EMBL" id="JBHSXS010000050">
    <property type="protein sequence ID" value="MFC6886254.1"/>
    <property type="molecule type" value="Genomic_DNA"/>
</dbReference>
<feature type="transmembrane region" description="Helical" evidence="1">
    <location>
        <begin position="63"/>
        <end position="84"/>
    </location>
</feature>
<accession>A0ABW2D085</accession>
<evidence type="ECO:0000256" key="1">
    <source>
        <dbReference type="SAM" id="Phobius"/>
    </source>
</evidence>
<keyword evidence="1" id="KW-1133">Transmembrane helix</keyword>